<dbReference type="Proteomes" id="UP000192936">
    <property type="component" value="Unassembled WGS sequence"/>
</dbReference>
<keyword evidence="2" id="KW-0813">Transport</keyword>
<dbReference type="EMBL" id="FXAK01000009">
    <property type="protein sequence ID" value="SMF88886.1"/>
    <property type="molecule type" value="Genomic_DNA"/>
</dbReference>
<evidence type="ECO:0000256" key="4">
    <source>
        <dbReference type="ARBA" id="ARBA00023136"/>
    </source>
</evidence>
<dbReference type="PANTHER" id="PTHR47737">
    <property type="entry name" value="GLYCINE BETAINE/PROLINE BETAINE TRANSPORT SYSTEM PERMEASE PROTEIN PROW"/>
    <property type="match status" value="1"/>
</dbReference>
<keyword evidence="4" id="KW-0472">Membrane</keyword>
<dbReference type="AlphaFoldDB" id="A0A1X7HLP3"/>
<reference evidence="7 8" key="1">
    <citation type="submission" date="2017-04" db="EMBL/GenBank/DDBJ databases">
        <authorList>
            <person name="Afonso C.L."/>
            <person name="Miller P.J."/>
            <person name="Scott M.A."/>
            <person name="Spackman E."/>
            <person name="Goraichik I."/>
            <person name="Dimitrov K.M."/>
            <person name="Suarez D.L."/>
            <person name="Swayne D.E."/>
        </authorList>
    </citation>
    <scope>NUCLEOTIDE SEQUENCE [LARGE SCALE GENOMIC DNA]</scope>
    <source>
        <strain evidence="7 8">A2P</strain>
    </source>
</reference>
<dbReference type="InterPro" id="IPR007210">
    <property type="entry name" value="ABC_Gly_betaine_transp_sub-bd"/>
</dbReference>
<protein>
    <submittedName>
        <fullName evidence="7">Glycine betaine/proline transport system substrate-binding protein</fullName>
    </submittedName>
</protein>
<feature type="domain" description="ABC-type glycine betaine transport system substrate-binding" evidence="6">
    <location>
        <begin position="34"/>
        <end position="283"/>
    </location>
</feature>
<dbReference type="GO" id="GO:0005275">
    <property type="term" value="F:amine transmembrane transporter activity"/>
    <property type="evidence" value="ECO:0007669"/>
    <property type="project" value="TreeGrafter"/>
</dbReference>
<evidence type="ECO:0000313" key="7">
    <source>
        <dbReference type="EMBL" id="SMF88886.1"/>
    </source>
</evidence>
<dbReference type="Gene3D" id="3.40.190.10">
    <property type="entry name" value="Periplasmic binding protein-like II"/>
    <property type="match status" value="1"/>
</dbReference>
<feature type="chain" id="PRO_5012936965" evidence="5">
    <location>
        <begin position="32"/>
        <end position="296"/>
    </location>
</feature>
<comment type="subcellular location">
    <subcellularLocation>
        <location evidence="1">Cell membrane</location>
    </subcellularLocation>
</comment>
<dbReference type="RefSeq" id="WP_085091374.1">
    <property type="nucleotide sequence ID" value="NZ_FXAK01000009.1"/>
</dbReference>
<dbReference type="PANTHER" id="PTHR47737:SF1">
    <property type="entry name" value="GLYCINE BETAINE_PROLINE BETAINE TRANSPORT SYSTEM PERMEASE PROTEIN PROW"/>
    <property type="match status" value="1"/>
</dbReference>
<keyword evidence="3" id="KW-1003">Cell membrane</keyword>
<dbReference type="GO" id="GO:0043190">
    <property type="term" value="C:ATP-binding cassette (ABC) transporter complex"/>
    <property type="evidence" value="ECO:0007669"/>
    <property type="project" value="InterPro"/>
</dbReference>
<dbReference type="GO" id="GO:0015871">
    <property type="term" value="P:choline transport"/>
    <property type="evidence" value="ECO:0007669"/>
    <property type="project" value="TreeGrafter"/>
</dbReference>
<gene>
    <name evidence="7" type="ORF">SAMN02982917_6538</name>
</gene>
<dbReference type="STRING" id="286727.SAMN02982917_6538"/>
<evidence type="ECO:0000259" key="6">
    <source>
        <dbReference type="Pfam" id="PF04069"/>
    </source>
</evidence>
<accession>A0A1X7HLP3</accession>
<evidence type="ECO:0000256" key="2">
    <source>
        <dbReference type="ARBA" id="ARBA00022448"/>
    </source>
</evidence>
<evidence type="ECO:0000256" key="5">
    <source>
        <dbReference type="SAM" id="SignalP"/>
    </source>
</evidence>
<dbReference type="Pfam" id="PF04069">
    <property type="entry name" value="OpuAC"/>
    <property type="match status" value="1"/>
</dbReference>
<dbReference type="OrthoDB" id="9787902at2"/>
<keyword evidence="5" id="KW-0732">Signal</keyword>
<evidence type="ECO:0000256" key="3">
    <source>
        <dbReference type="ARBA" id="ARBA00022475"/>
    </source>
</evidence>
<proteinExistence type="predicted"/>
<dbReference type="SUPFAM" id="SSF53850">
    <property type="entry name" value="Periplasmic binding protein-like II"/>
    <property type="match status" value="1"/>
</dbReference>
<evidence type="ECO:0000313" key="8">
    <source>
        <dbReference type="Proteomes" id="UP000192936"/>
    </source>
</evidence>
<dbReference type="GO" id="GO:0015226">
    <property type="term" value="F:carnitine transmembrane transporter activity"/>
    <property type="evidence" value="ECO:0007669"/>
    <property type="project" value="TreeGrafter"/>
</dbReference>
<dbReference type="GO" id="GO:0031460">
    <property type="term" value="P:glycine betaine transport"/>
    <property type="evidence" value="ECO:0007669"/>
    <property type="project" value="TreeGrafter"/>
</dbReference>
<sequence>MKIFGKALGVLLSAAMTVSLGAAVVAAPAQAAEKSINIGWTAWADAEAVTKLAKRVIEERYGYKVELTMADIGIQYQGIASGKLDAMLMSWQPLTHKPYLDKVGKDVVDLGPLYTRARLGWVVPDYIPVDQVKSIEDLKKPDVQQKLGGKIQGIDPGSGLMQASEKALKTYDLKGMQLVSASDAGMLAALERAMKRNEWIVVTSWSPHWMFANWKLRYLEDPKGALGGLESVNALVRKGFYQDHPDVFEFLNRMVLPIGDLEAMMQEARQTSYEQAVDNYIKNNKARIDYWVTGKL</sequence>
<organism evidence="7 8">
    <name type="scientific">Azospirillum oryzae</name>
    <dbReference type="NCBI Taxonomy" id="286727"/>
    <lineage>
        <taxon>Bacteria</taxon>
        <taxon>Pseudomonadati</taxon>
        <taxon>Pseudomonadota</taxon>
        <taxon>Alphaproteobacteria</taxon>
        <taxon>Rhodospirillales</taxon>
        <taxon>Azospirillaceae</taxon>
        <taxon>Azospirillum</taxon>
    </lineage>
</organism>
<dbReference type="CDD" id="cd13639">
    <property type="entry name" value="PBP2_OpuAC_like"/>
    <property type="match status" value="1"/>
</dbReference>
<name>A0A1X7HLP3_9PROT</name>
<evidence type="ECO:0000256" key="1">
    <source>
        <dbReference type="ARBA" id="ARBA00004236"/>
    </source>
</evidence>
<feature type="signal peptide" evidence="5">
    <location>
        <begin position="1"/>
        <end position="31"/>
    </location>
</feature>
<dbReference type="Gene3D" id="3.40.190.100">
    <property type="entry name" value="Glycine betaine-binding periplasmic protein, domain 2"/>
    <property type="match status" value="1"/>
</dbReference>